<dbReference type="PATRIC" id="fig|523841.21.peg.789"/>
<reference evidence="4 8" key="6">
    <citation type="submission" date="2019-04" db="EMBL/GenBank/DDBJ databases">
        <title>Methylomes of two halophilic Archaea, Haloarcula marismortui and Haloferax mediterranei.</title>
        <authorList>
            <person name="DasSarma S."/>
            <person name="DasSarma P."/>
            <person name="DasSarma S."/>
            <person name="Fomenkov A."/>
            <person name="Vincze T."/>
            <person name="Anton B.P."/>
            <person name="Roberts R.J."/>
        </authorList>
    </citation>
    <scope>NUCLEOTIDE SEQUENCE [LARGE SCALE GENOMIC DNA]</scope>
    <source>
        <strain evidence="4">ATCC 33500</strain>
        <strain evidence="8">ATCC 33500 / DSM 1411 / JCM 8866 / NBRC 14739 / NCIMB 2177 / R-4</strain>
    </source>
</reference>
<dbReference type="AlphaFoldDB" id="I3R474"/>
<reference evidence="1" key="5">
    <citation type="submission" date="2014-05" db="EMBL/GenBank/DDBJ databases">
        <authorList>
            <person name="Wang L."/>
            <person name="Yang H."/>
            <person name="Xiang H."/>
        </authorList>
    </citation>
    <scope>NUCLEOTIDE SEQUENCE</scope>
    <source>
        <strain evidence="1">CGMCC 1.2087</strain>
    </source>
</reference>
<dbReference type="PANTHER" id="PTHR39550">
    <property type="entry name" value="SLL0658 PROTEIN"/>
    <property type="match status" value="1"/>
</dbReference>
<dbReference type="STRING" id="523841.HFX_1323"/>
<organism evidence="1 5">
    <name type="scientific">Haloferax mediterranei (strain ATCC 33500 / DSM 1411 / JCM 8866 / NBRC 14739 / NCIMB 2177 / R-4)</name>
    <name type="common">Halobacterium mediterranei</name>
    <dbReference type="NCBI Taxonomy" id="523841"/>
    <lineage>
        <taxon>Archaea</taxon>
        <taxon>Methanobacteriati</taxon>
        <taxon>Methanobacteriota</taxon>
        <taxon>Stenosarchaea group</taxon>
        <taxon>Halobacteria</taxon>
        <taxon>Halobacteriales</taxon>
        <taxon>Haloferacaceae</taxon>
        <taxon>Haloferax</taxon>
    </lineage>
</organism>
<evidence type="ECO:0000313" key="5">
    <source>
        <dbReference type="Proteomes" id="UP000006469"/>
    </source>
</evidence>
<evidence type="ECO:0000313" key="4">
    <source>
        <dbReference type="EMBL" id="QCQ75510.1"/>
    </source>
</evidence>
<dbReference type="HOGENOM" id="CLU_115769_2_0_2"/>
<evidence type="ECO:0000313" key="6">
    <source>
        <dbReference type="Proteomes" id="UP000011603"/>
    </source>
</evidence>
<reference evidence="1" key="1">
    <citation type="journal article" date="2012" name="Appl. Environ. Microbiol.">
        <title>Identification of the haloarchaeal phasin (PhaP) that functions in polyhydroxyalkanoate accumulation and granule formation in Haloferax mediterranei.</title>
        <authorList>
            <person name="Cai S."/>
            <person name="Cai L."/>
            <person name="Liu H."/>
            <person name="Liu X."/>
            <person name="Han J."/>
            <person name="Zhou J."/>
            <person name="Xiang H."/>
        </authorList>
    </citation>
    <scope>NUCLEOTIDE SEQUENCE</scope>
    <source>
        <strain evidence="1">CGMCC 1.2087</strain>
    </source>
</reference>
<accession>I3R474</accession>
<dbReference type="InterPro" id="IPR021799">
    <property type="entry name" value="PIN-like_prokaryotic"/>
</dbReference>
<reference evidence="3 6" key="3">
    <citation type="journal article" date="2014" name="PLoS Genet.">
        <title>Phylogenetically driven sequencing of extremely halophilic archaea reveals strategies for static and dynamic osmo-response.</title>
        <authorList>
            <person name="Becker E.A."/>
            <person name="Seitzer P.M."/>
            <person name="Tritt A."/>
            <person name="Larsen D."/>
            <person name="Krusor M."/>
            <person name="Yao A.I."/>
            <person name="Wu D."/>
            <person name="Madern D."/>
            <person name="Eisen J.A."/>
            <person name="Darling A.E."/>
            <person name="Facciotti M.T."/>
        </authorList>
    </citation>
    <scope>NUCLEOTIDE SEQUENCE [LARGE SCALE GENOMIC DNA]</scope>
    <source>
        <strain evidence="3">ATCC 33500</strain>
        <strain evidence="6">ATCC 33500 / DSM 1411 / JCM 8866 / NBRC 14739 / NCIMB 2177 / R-4</strain>
    </source>
</reference>
<dbReference type="EMBL" id="AOLO01000004">
    <property type="protein sequence ID" value="EMA03701.1"/>
    <property type="molecule type" value="Genomic_DNA"/>
</dbReference>
<dbReference type="GeneID" id="40156677"/>
<proteinExistence type="predicted"/>
<gene>
    <name evidence="1" type="ordered locus">HFX_1323</name>
    <name evidence="2" type="ORF">BM92_02570</name>
    <name evidence="3" type="ORF">C439_03890</name>
    <name evidence="4" type="ORF">E6P09_09630</name>
</gene>
<dbReference type="Pfam" id="PF11848">
    <property type="entry name" value="DUF3368"/>
    <property type="match status" value="1"/>
</dbReference>
<dbReference type="EMBL" id="CP001868">
    <property type="protein sequence ID" value="AFK19034.1"/>
    <property type="molecule type" value="Genomic_DNA"/>
</dbReference>
<reference evidence="2 7" key="4">
    <citation type="submission" date="2014-04" db="EMBL/GenBank/DDBJ databases">
        <title>Transcriptional profiles of Haloferax mediterranei on the basis of nitrogen availability.</title>
        <authorList>
            <person name="Bautista V."/>
        </authorList>
    </citation>
    <scope>NUCLEOTIDE SEQUENCE [LARGE SCALE GENOMIC DNA]</scope>
    <source>
        <strain evidence="2">ATCC 33500</strain>
        <strain evidence="7">ATCC 33500 / DSM 1411 / JCM 8866 / NBRC 14739 / NCIMB 2177 / R-4</strain>
    </source>
</reference>
<dbReference type="KEGG" id="hme:HFX_1323"/>
<protein>
    <submittedName>
        <fullName evidence="2">Twitching motility protein PilT</fullName>
    </submittedName>
</protein>
<evidence type="ECO:0000313" key="7">
    <source>
        <dbReference type="Proteomes" id="UP000027075"/>
    </source>
</evidence>
<evidence type="ECO:0000313" key="3">
    <source>
        <dbReference type="EMBL" id="EMA03701.1"/>
    </source>
</evidence>
<dbReference type="Proteomes" id="UP000011603">
    <property type="component" value="Unassembled WGS sequence"/>
</dbReference>
<dbReference type="OrthoDB" id="359097at2157"/>
<dbReference type="PaxDb" id="523841-HFX_1323"/>
<dbReference type="EMBL" id="CP007551">
    <property type="protein sequence ID" value="AHZ21606.1"/>
    <property type="molecule type" value="Genomic_DNA"/>
</dbReference>
<evidence type="ECO:0000313" key="8">
    <source>
        <dbReference type="Proteomes" id="UP000299011"/>
    </source>
</evidence>
<dbReference type="eggNOG" id="arCOG00719">
    <property type="taxonomic scope" value="Archaea"/>
</dbReference>
<dbReference type="RefSeq" id="WP_004057214.1">
    <property type="nucleotide sequence ID" value="NC_017941.2"/>
</dbReference>
<dbReference type="Proteomes" id="UP000027075">
    <property type="component" value="Chromosome"/>
</dbReference>
<evidence type="ECO:0000313" key="1">
    <source>
        <dbReference type="EMBL" id="AFK19034.1"/>
    </source>
</evidence>
<dbReference type="PANTHER" id="PTHR39550:SF1">
    <property type="entry name" value="SLL0658 PROTEIN"/>
    <property type="match status" value="1"/>
</dbReference>
<name>I3R474_HALMT</name>
<keyword evidence="6" id="KW-1185">Reference proteome</keyword>
<dbReference type="Proteomes" id="UP000006469">
    <property type="component" value="Chromosome"/>
</dbReference>
<dbReference type="Proteomes" id="UP000299011">
    <property type="component" value="Chromosome"/>
</dbReference>
<dbReference type="EMBL" id="CP039139">
    <property type="protein sequence ID" value="QCQ75510.1"/>
    <property type="molecule type" value="Genomic_DNA"/>
</dbReference>
<sequence length="168" mass="18087">MTGAPKNATVLNTTVLSNFAQVNHIELLLDLPRLVTVDAVQEELEEGTETHLYLEHALAVLEEGIPVVTPSSSAEKLEEKLLETLDPGEAQAIAVAEAADGTVITDDGDARATAKQRGVGLTGSIGLLVRFVEDGEISVETADEYLKRWIDEAGFRSPARDFAVFLEE</sequence>
<reference evidence="1 5" key="2">
    <citation type="journal article" date="2012" name="J. Bacteriol.">
        <title>Complete genome sequence of the metabolically versatile halophilic archaeon Haloferax mediterranei, a poly(3-hydroxybutyrate-co-3-hydroxyvalerate) producer.</title>
        <authorList>
            <person name="Han J."/>
            <person name="Zhang F."/>
            <person name="Hou J."/>
            <person name="Liu X."/>
            <person name="Li M."/>
            <person name="Liu H."/>
            <person name="Cai L."/>
            <person name="Zhang B."/>
            <person name="Chen Y."/>
            <person name="Zhou J."/>
            <person name="Hu S."/>
            <person name="Xiang H."/>
        </authorList>
    </citation>
    <scope>NUCLEOTIDE SEQUENCE [LARGE SCALE GENOMIC DNA]</scope>
    <source>
        <strain evidence="5">ATCC 33500 / DSM 1411 / JCM 8866 / NBRC 14739 / NCIMB 2177 / R-4</strain>
        <strain evidence="1">CGMCC 1.2087</strain>
    </source>
</reference>
<evidence type="ECO:0000313" key="2">
    <source>
        <dbReference type="EMBL" id="AHZ21606.1"/>
    </source>
</evidence>